<keyword evidence="6" id="KW-1003">Cell membrane</keyword>
<comment type="subcellular location">
    <subcellularLocation>
        <location evidence="2">Cell membrane</location>
        <topology evidence="2">Multi-pass membrane protein</topology>
    </subcellularLocation>
</comment>
<evidence type="ECO:0000256" key="8">
    <source>
        <dbReference type="ARBA" id="ARBA00022989"/>
    </source>
</evidence>
<comment type="similarity">
    <text evidence="3">Belongs to the nicotinamide ribonucleoside (NR) uptake permease (TC 4.B.1) family.</text>
</comment>
<dbReference type="AlphaFoldDB" id="A0A6F8T676"/>
<keyword evidence="8 10" id="KW-1133">Transmembrane helix</keyword>
<protein>
    <recommendedName>
        <fullName evidence="4">Nicotinamide riboside transporter PnuC</fullName>
    </recommendedName>
</protein>
<evidence type="ECO:0000313" key="11">
    <source>
        <dbReference type="EMBL" id="BCA95908.1"/>
    </source>
</evidence>
<evidence type="ECO:0000313" key="12">
    <source>
        <dbReference type="Proteomes" id="UP000502894"/>
    </source>
</evidence>
<evidence type="ECO:0000256" key="6">
    <source>
        <dbReference type="ARBA" id="ARBA00022475"/>
    </source>
</evidence>
<dbReference type="PANTHER" id="PTHR36122">
    <property type="entry name" value="NICOTINAMIDE RIBOSIDE TRANSPORTER PNUC"/>
    <property type="match status" value="1"/>
</dbReference>
<name>A0A6F8T676_9GAMM</name>
<dbReference type="EMBL" id="AP022839">
    <property type="protein sequence ID" value="BCA95908.1"/>
    <property type="molecule type" value="Genomic_DNA"/>
</dbReference>
<evidence type="ECO:0000256" key="2">
    <source>
        <dbReference type="ARBA" id="ARBA00004651"/>
    </source>
</evidence>
<keyword evidence="7 10" id="KW-0812">Transmembrane</keyword>
<feature type="transmembrane region" description="Helical" evidence="10">
    <location>
        <begin position="162"/>
        <end position="181"/>
    </location>
</feature>
<proteinExistence type="inferred from homology"/>
<evidence type="ECO:0000256" key="5">
    <source>
        <dbReference type="ARBA" id="ARBA00022448"/>
    </source>
</evidence>
<evidence type="ECO:0000256" key="4">
    <source>
        <dbReference type="ARBA" id="ARBA00017522"/>
    </source>
</evidence>
<sequence length="208" mass="24345">MFFDLFGASVSLISTYYFIRLNSKAWPVGMIATVINSWLYWHKGIYADMLLEFFYFLSMVYGWYKWQKKLPRCITSAQSSLGYLRPLQWILLCVLFVMLYISIYFLLATFTHSTVALLDAATTSLSLVAQWLMCHKIIITWILWFITDALYAVMYLSKSLPFHSILMIIYTFMAIAGYLVWERRYKTILPASPDTSELNPHLKDQTLV</sequence>
<organism evidence="11 12">
    <name type="scientific">Legionella antarctica</name>
    <dbReference type="NCBI Taxonomy" id="2708020"/>
    <lineage>
        <taxon>Bacteria</taxon>
        <taxon>Pseudomonadati</taxon>
        <taxon>Pseudomonadota</taxon>
        <taxon>Gammaproteobacteria</taxon>
        <taxon>Legionellales</taxon>
        <taxon>Legionellaceae</taxon>
        <taxon>Legionella</taxon>
    </lineage>
</organism>
<dbReference type="GO" id="GO:0005886">
    <property type="term" value="C:plasma membrane"/>
    <property type="evidence" value="ECO:0007669"/>
    <property type="project" value="UniProtKB-SubCell"/>
</dbReference>
<dbReference type="KEGG" id="lant:TUM19329_22690"/>
<dbReference type="RefSeq" id="WP_173237381.1">
    <property type="nucleotide sequence ID" value="NZ_AP022839.1"/>
</dbReference>
<dbReference type="GO" id="GO:0034257">
    <property type="term" value="F:nicotinamide riboside transmembrane transporter activity"/>
    <property type="evidence" value="ECO:0007669"/>
    <property type="project" value="InterPro"/>
</dbReference>
<gene>
    <name evidence="11" type="ORF">TUM19329_22690</name>
</gene>
<dbReference type="Pfam" id="PF04973">
    <property type="entry name" value="NMN_transporter"/>
    <property type="match status" value="1"/>
</dbReference>
<feature type="transmembrane region" description="Helical" evidence="10">
    <location>
        <begin position="87"/>
        <end position="107"/>
    </location>
</feature>
<dbReference type="NCBIfam" id="TIGR01528">
    <property type="entry name" value="NMN_trans_PnuC"/>
    <property type="match status" value="1"/>
</dbReference>
<evidence type="ECO:0000256" key="7">
    <source>
        <dbReference type="ARBA" id="ARBA00022692"/>
    </source>
</evidence>
<keyword evidence="12" id="KW-1185">Reference proteome</keyword>
<evidence type="ECO:0000256" key="1">
    <source>
        <dbReference type="ARBA" id="ARBA00002672"/>
    </source>
</evidence>
<evidence type="ECO:0000256" key="10">
    <source>
        <dbReference type="SAM" id="Phobius"/>
    </source>
</evidence>
<reference evidence="11" key="1">
    <citation type="journal article" date="2020" name="Microbiol. Resour. Announc.">
        <title>Complete Genome Sequence of Novel Psychrotolerant Legionella Strain TUM19329, Isolated from Antarctic Lake Sediment.</title>
        <authorList>
            <person name="Shimada S."/>
            <person name="Nakai R."/>
            <person name="Aoki K."/>
            <person name="Shimoeda N."/>
            <person name="Ohno G."/>
            <person name="Miyazaki Y."/>
            <person name="Kudoh S."/>
            <person name="Imura S."/>
            <person name="Watanabe K."/>
            <person name="Ishii Y."/>
            <person name="Tateda K."/>
        </authorList>
    </citation>
    <scope>NUCLEOTIDE SEQUENCE [LARGE SCALE GENOMIC DNA]</scope>
    <source>
        <strain evidence="11">TUM19329</strain>
    </source>
</reference>
<dbReference type="InterPro" id="IPR006419">
    <property type="entry name" value="NMN_transpt_PnuC"/>
</dbReference>
<dbReference type="Proteomes" id="UP000502894">
    <property type="component" value="Chromosome"/>
</dbReference>
<keyword evidence="9 10" id="KW-0472">Membrane</keyword>
<evidence type="ECO:0000256" key="3">
    <source>
        <dbReference type="ARBA" id="ARBA00006669"/>
    </source>
</evidence>
<evidence type="ECO:0000256" key="9">
    <source>
        <dbReference type="ARBA" id="ARBA00023136"/>
    </source>
</evidence>
<dbReference type="PANTHER" id="PTHR36122:SF2">
    <property type="entry name" value="NICOTINAMIDE RIBOSIDE TRANSPORTER PNUC"/>
    <property type="match status" value="1"/>
</dbReference>
<feature type="transmembrane region" description="Helical" evidence="10">
    <location>
        <begin position="45"/>
        <end position="66"/>
    </location>
</feature>
<comment type="function">
    <text evidence="1">Required for nicotinamide riboside transport across the inner membrane.</text>
</comment>
<accession>A0A6F8T676</accession>
<keyword evidence="5" id="KW-0813">Transport</keyword>